<organism evidence="3">
    <name type="scientific">Rhodotorula toruloides</name>
    <name type="common">Yeast</name>
    <name type="synonym">Rhodosporidium toruloides</name>
    <dbReference type="NCBI Taxonomy" id="5286"/>
    <lineage>
        <taxon>Eukaryota</taxon>
        <taxon>Fungi</taxon>
        <taxon>Dikarya</taxon>
        <taxon>Basidiomycota</taxon>
        <taxon>Pucciniomycotina</taxon>
        <taxon>Microbotryomycetes</taxon>
        <taxon>Sporidiobolales</taxon>
        <taxon>Sporidiobolaceae</taxon>
        <taxon>Rhodotorula</taxon>
    </lineage>
</organism>
<feature type="signal peptide" evidence="2">
    <location>
        <begin position="1"/>
        <end position="27"/>
    </location>
</feature>
<accession>A0A061BH92</accession>
<keyword evidence="2" id="KW-0732">Signal</keyword>
<evidence type="ECO:0000256" key="1">
    <source>
        <dbReference type="SAM" id="MobiDB-lite"/>
    </source>
</evidence>
<feature type="compositionally biased region" description="Basic residues" evidence="1">
    <location>
        <begin position="134"/>
        <end position="168"/>
    </location>
</feature>
<sequence>MVCTPSTSTFTVALVASAALLAGQAEALPTSRSHSTIARRAHIATHHHVARSGTSLGDHSIVVDASTSSHPGSSGGIKNSTINLTSISRRRDSTLSTFSRVVRSLFGRAVPAAPATFTALPLTVSAPVSPSSSLKKRSAAHPKRRRNGNKLPRRGAPLKKLNRSTHAQRRAEAAKRDYPINVKLQRRKAAKRAAVLEARAMNYTLADAQASAYSAAVAALSDSPYSPAVTALPTSASDSAEPTTTAYSTMLLNPTPASAADGNSPYTGDARSAPNGTLGDAAAARAQQKKQSISTETVTQTVTLVAAPGIATPGPVGTASLSSTVSTTILNPKAAGSASLLSSSTDAQPTPSSAALPTSPPPSTATASAALQNVKSAFERRRMQPGRRAAIQHERAAKVAATQWFKA</sequence>
<feature type="compositionally biased region" description="Low complexity" evidence="1">
    <location>
        <begin position="281"/>
        <end position="291"/>
    </location>
</feature>
<feature type="region of interest" description="Disordered" evidence="1">
    <location>
        <begin position="253"/>
        <end position="295"/>
    </location>
</feature>
<feature type="chain" id="PRO_5030001888" evidence="2">
    <location>
        <begin position="28"/>
        <end position="407"/>
    </location>
</feature>
<protein>
    <submittedName>
        <fullName evidence="3">RHTO0S20e00144g1_1</fullName>
    </submittedName>
</protein>
<dbReference type="AlphaFoldDB" id="A0A061BH92"/>
<name>A0A061BH92_RHOTO</name>
<feature type="region of interest" description="Disordered" evidence="1">
    <location>
        <begin position="340"/>
        <end position="366"/>
    </location>
</feature>
<proteinExistence type="predicted"/>
<dbReference type="OrthoDB" id="2529858at2759"/>
<reference evidence="3" key="1">
    <citation type="journal article" date="2014" name="Genome Announc.">
        <title>Draft genome sequence of Rhodosporidium toruloides CECT1137, an oleaginous yeast of biotechnological interest.</title>
        <authorList>
            <person name="Morin N."/>
            <person name="Calcas X."/>
            <person name="Devillers H."/>
            <person name="Durrens P."/>
            <person name="Sherman D.J."/>
            <person name="Nicaud J.-M."/>
            <person name="Neuveglise C."/>
        </authorList>
    </citation>
    <scope>NUCLEOTIDE SEQUENCE</scope>
    <source>
        <strain evidence="3">CECT1137</strain>
    </source>
</reference>
<dbReference type="EMBL" id="LK052955">
    <property type="protein sequence ID" value="CDR48731.1"/>
    <property type="molecule type" value="Genomic_DNA"/>
</dbReference>
<evidence type="ECO:0000313" key="3">
    <source>
        <dbReference type="EMBL" id="CDR48731.1"/>
    </source>
</evidence>
<feature type="region of interest" description="Disordered" evidence="1">
    <location>
        <begin position="125"/>
        <end position="174"/>
    </location>
</feature>
<feature type="compositionally biased region" description="Low complexity" evidence="1">
    <location>
        <begin position="340"/>
        <end position="357"/>
    </location>
</feature>
<evidence type="ECO:0000256" key="2">
    <source>
        <dbReference type="SAM" id="SignalP"/>
    </source>
</evidence>
<gene>
    <name evidence="3" type="ORF">RHTO0S_20e00144g</name>
</gene>